<evidence type="ECO:0000313" key="4">
    <source>
        <dbReference type="Proteomes" id="UP001632038"/>
    </source>
</evidence>
<keyword evidence="1" id="KW-0812">Transmembrane</keyword>
<feature type="transmembrane region" description="Helical" evidence="1">
    <location>
        <begin position="110"/>
        <end position="131"/>
    </location>
</feature>
<reference evidence="4" key="1">
    <citation type="journal article" date="2024" name="IScience">
        <title>Strigolactones Initiate the Formation of Haustorium-like Structures in Castilleja.</title>
        <authorList>
            <person name="Buerger M."/>
            <person name="Peterson D."/>
            <person name="Chory J."/>
        </authorList>
    </citation>
    <scope>NUCLEOTIDE SEQUENCE [LARGE SCALE GENOMIC DNA]</scope>
</reference>
<keyword evidence="4" id="KW-1185">Reference proteome</keyword>
<dbReference type="InterPro" id="IPR000073">
    <property type="entry name" value="AB_hydrolase_1"/>
</dbReference>
<keyword evidence="1" id="KW-1133">Transmembrane helix</keyword>
<protein>
    <recommendedName>
        <fullName evidence="2">AB hydrolase-1 domain-containing protein</fullName>
    </recommendedName>
</protein>
<keyword evidence="1" id="KW-0472">Membrane</keyword>
<dbReference type="PANTHER" id="PTHR45763:SF36">
    <property type="entry name" value="AB HYDROLASE-1 DOMAIN-CONTAINING PROTEIN"/>
    <property type="match status" value="1"/>
</dbReference>
<proteinExistence type="predicted"/>
<evidence type="ECO:0000256" key="1">
    <source>
        <dbReference type="SAM" id="Phobius"/>
    </source>
</evidence>
<dbReference type="InterPro" id="IPR029058">
    <property type="entry name" value="AB_hydrolase_fold"/>
</dbReference>
<name>A0ABD3BGT2_9LAMI</name>
<accession>A0ABD3BGT2</accession>
<dbReference type="PANTHER" id="PTHR45763">
    <property type="entry name" value="HYDROLASE, ALPHA/BETA FOLD FAMILY PROTEIN, EXPRESSED-RELATED"/>
    <property type="match status" value="1"/>
</dbReference>
<dbReference type="GO" id="GO:0016787">
    <property type="term" value="F:hydrolase activity"/>
    <property type="evidence" value="ECO:0007669"/>
    <property type="project" value="UniProtKB-ARBA"/>
</dbReference>
<dbReference type="EMBL" id="JAVIJP010000092">
    <property type="protein sequence ID" value="KAL3616414.1"/>
    <property type="molecule type" value="Genomic_DNA"/>
</dbReference>
<dbReference type="SUPFAM" id="SSF53474">
    <property type="entry name" value="alpha/beta-Hydrolases"/>
    <property type="match status" value="1"/>
</dbReference>
<sequence>MSKVNESSSGWRSGEFRGLHEDVVGKSNNGYSYSSPGAAAAADWRFQVAEFAKGAAEMSVEFGKGVRDVVRQSVLRDDSVIMRKFKDPCLKILGKLSFLNQYLPEDRDPVHAWTVIASVWFILLAVLIVNITQTTTTTPLVNKMKLHPTSGTLIMLPDGRRLAYQAQGVPADQARYSIIVTHSFLSSRLAGIPGVKGSLLQEFGVRLVSYDLPGFGESDPHPARDLESSALDILHLSYAVNITDKFWIVGHSDGSKHAWAALHYIPDRLAGAIMVAPMVNPYEQRLSKEERRRIWGTWTVNRKLMYFLSRKFPRLLPYFYRRSFLSGNLGGIDKWLYLSLGKKDKARVEDRIFKEFWQRDVEESVRQANAKPFVEEAVLQVSNWGFSIQELNEQSKRTGNSILGWLKSVYRPAEKRLGGFIGPIHVWQGAEDRVVPPSMSDYVHRVVPDVMLHKLPYEGHFTYFYFCDECHRQMFTIVFGNPQGPLVPKDDPAPSVVVDYEKKKNQVIFTDDDAATEIENVSTIEAD</sequence>
<feature type="domain" description="AB hydrolase-1" evidence="2">
    <location>
        <begin position="199"/>
        <end position="464"/>
    </location>
</feature>
<gene>
    <name evidence="3" type="ORF">CASFOL_039804</name>
</gene>
<evidence type="ECO:0000313" key="3">
    <source>
        <dbReference type="EMBL" id="KAL3616414.1"/>
    </source>
</evidence>
<organism evidence="3 4">
    <name type="scientific">Castilleja foliolosa</name>
    <dbReference type="NCBI Taxonomy" id="1961234"/>
    <lineage>
        <taxon>Eukaryota</taxon>
        <taxon>Viridiplantae</taxon>
        <taxon>Streptophyta</taxon>
        <taxon>Embryophyta</taxon>
        <taxon>Tracheophyta</taxon>
        <taxon>Spermatophyta</taxon>
        <taxon>Magnoliopsida</taxon>
        <taxon>eudicotyledons</taxon>
        <taxon>Gunneridae</taxon>
        <taxon>Pentapetalae</taxon>
        <taxon>asterids</taxon>
        <taxon>lamiids</taxon>
        <taxon>Lamiales</taxon>
        <taxon>Orobanchaceae</taxon>
        <taxon>Pedicularideae</taxon>
        <taxon>Castillejinae</taxon>
        <taxon>Castilleja</taxon>
    </lineage>
</organism>
<dbReference type="Proteomes" id="UP001632038">
    <property type="component" value="Unassembled WGS sequence"/>
</dbReference>
<dbReference type="Pfam" id="PF00561">
    <property type="entry name" value="Abhydrolase_1"/>
    <property type="match status" value="1"/>
</dbReference>
<dbReference type="Gene3D" id="3.40.50.1820">
    <property type="entry name" value="alpha/beta hydrolase"/>
    <property type="match status" value="1"/>
</dbReference>
<evidence type="ECO:0000259" key="2">
    <source>
        <dbReference type="Pfam" id="PF00561"/>
    </source>
</evidence>
<comment type="caution">
    <text evidence="3">The sequence shown here is derived from an EMBL/GenBank/DDBJ whole genome shotgun (WGS) entry which is preliminary data.</text>
</comment>
<dbReference type="AlphaFoldDB" id="A0ABD3BGT2"/>